<keyword evidence="4 7" id="KW-0812">Transmembrane</keyword>
<dbReference type="GO" id="GO:0005886">
    <property type="term" value="C:plasma membrane"/>
    <property type="evidence" value="ECO:0007669"/>
    <property type="project" value="UniProtKB-SubCell"/>
</dbReference>
<feature type="transmembrane region" description="Helical" evidence="7">
    <location>
        <begin position="172"/>
        <end position="191"/>
    </location>
</feature>
<dbReference type="InterPro" id="IPR035906">
    <property type="entry name" value="MetI-like_sf"/>
</dbReference>
<name>A0A366HUW9_9BACT</name>
<dbReference type="PANTHER" id="PTHR43163">
    <property type="entry name" value="DIPEPTIDE TRANSPORT SYSTEM PERMEASE PROTEIN DPPB-RELATED"/>
    <property type="match status" value="1"/>
</dbReference>
<dbReference type="RefSeq" id="WP_113956239.1">
    <property type="nucleotide sequence ID" value="NZ_QNRR01000001.1"/>
</dbReference>
<keyword evidence="6 7" id="KW-0472">Membrane</keyword>
<keyword evidence="2 7" id="KW-0813">Transport</keyword>
<evidence type="ECO:0000256" key="1">
    <source>
        <dbReference type="ARBA" id="ARBA00004651"/>
    </source>
</evidence>
<protein>
    <submittedName>
        <fullName evidence="9">Oligopeptide transport system permease protein</fullName>
    </submittedName>
</protein>
<evidence type="ECO:0000259" key="8">
    <source>
        <dbReference type="PROSITE" id="PS50928"/>
    </source>
</evidence>
<dbReference type="AlphaFoldDB" id="A0A366HUW9"/>
<dbReference type="SUPFAM" id="SSF161098">
    <property type="entry name" value="MetI-like"/>
    <property type="match status" value="1"/>
</dbReference>
<dbReference type="PROSITE" id="PS50928">
    <property type="entry name" value="ABC_TM1"/>
    <property type="match status" value="1"/>
</dbReference>
<feature type="transmembrane region" description="Helical" evidence="7">
    <location>
        <begin position="98"/>
        <end position="121"/>
    </location>
</feature>
<evidence type="ECO:0000256" key="6">
    <source>
        <dbReference type="ARBA" id="ARBA00023136"/>
    </source>
</evidence>
<evidence type="ECO:0000256" key="5">
    <source>
        <dbReference type="ARBA" id="ARBA00022989"/>
    </source>
</evidence>
<dbReference type="InterPro" id="IPR000515">
    <property type="entry name" value="MetI-like"/>
</dbReference>
<evidence type="ECO:0000256" key="4">
    <source>
        <dbReference type="ARBA" id="ARBA00022692"/>
    </source>
</evidence>
<dbReference type="Proteomes" id="UP000253426">
    <property type="component" value="Unassembled WGS sequence"/>
</dbReference>
<feature type="domain" description="ABC transmembrane type-1" evidence="8">
    <location>
        <begin position="94"/>
        <end position="295"/>
    </location>
</feature>
<comment type="similarity">
    <text evidence="7">Belongs to the binding-protein-dependent transport system permease family.</text>
</comment>
<dbReference type="CDD" id="cd06261">
    <property type="entry name" value="TM_PBP2"/>
    <property type="match status" value="1"/>
</dbReference>
<dbReference type="Gene3D" id="1.10.3720.10">
    <property type="entry name" value="MetI-like"/>
    <property type="match status" value="1"/>
</dbReference>
<feature type="transmembrane region" description="Helical" evidence="7">
    <location>
        <begin position="133"/>
        <end position="160"/>
    </location>
</feature>
<dbReference type="GO" id="GO:0055085">
    <property type="term" value="P:transmembrane transport"/>
    <property type="evidence" value="ECO:0007669"/>
    <property type="project" value="InterPro"/>
</dbReference>
<dbReference type="PANTHER" id="PTHR43163:SF6">
    <property type="entry name" value="DIPEPTIDE TRANSPORT SYSTEM PERMEASE PROTEIN DPPB-RELATED"/>
    <property type="match status" value="1"/>
</dbReference>
<reference evidence="9 10" key="1">
    <citation type="submission" date="2018-06" db="EMBL/GenBank/DDBJ databases">
        <title>Genomic Encyclopedia of Type Strains, Phase IV (KMG-IV): sequencing the most valuable type-strain genomes for metagenomic binning, comparative biology and taxonomic classification.</title>
        <authorList>
            <person name="Goeker M."/>
        </authorList>
    </citation>
    <scope>NUCLEOTIDE SEQUENCE [LARGE SCALE GENOMIC DNA]</scope>
    <source>
        <strain evidence="9 10">DSM 25532</strain>
    </source>
</reference>
<evidence type="ECO:0000313" key="9">
    <source>
        <dbReference type="EMBL" id="RBP47295.1"/>
    </source>
</evidence>
<dbReference type="Pfam" id="PF00528">
    <property type="entry name" value="BPD_transp_1"/>
    <property type="match status" value="1"/>
</dbReference>
<comment type="subcellular location">
    <subcellularLocation>
        <location evidence="1 7">Cell membrane</location>
        <topology evidence="1 7">Multi-pass membrane protein</topology>
    </subcellularLocation>
</comment>
<organism evidence="9 10">
    <name type="scientific">Roseimicrobium gellanilyticum</name>
    <dbReference type="NCBI Taxonomy" id="748857"/>
    <lineage>
        <taxon>Bacteria</taxon>
        <taxon>Pseudomonadati</taxon>
        <taxon>Verrucomicrobiota</taxon>
        <taxon>Verrucomicrobiia</taxon>
        <taxon>Verrucomicrobiales</taxon>
        <taxon>Verrucomicrobiaceae</taxon>
        <taxon>Roseimicrobium</taxon>
    </lineage>
</organism>
<accession>A0A366HUW9</accession>
<sequence>MLAFILRRFFSSLVVLYFVVSLTFLLTTAQKGGPFEKEKMTATAKAEKERKYELDGPKWWQLARYQKRLLLERDMNVSIRYGDLTVAEILAQKLPNSLTLGACAFLIAAIGGVAFGFIAALRRDSWVDVSAMFFALGAISIPTFITGPLMIAVLGLWLGWLPIGGFGTWQQLMLPSICLGLPFLAYVARLTRNSLLDVMSQNYMRTAKAKGLDDSTALLRHALKVAILPVVTYLGPMAAYVLTGSFVVESVFNISGVGMVFVNGIQNQDPFLLCGAVIVYSALLVFFNFAVDVTYTFLDKRIKLHG</sequence>
<feature type="transmembrane region" description="Helical" evidence="7">
    <location>
        <begin position="271"/>
        <end position="291"/>
    </location>
</feature>
<comment type="caution">
    <text evidence="9">The sequence shown here is derived from an EMBL/GenBank/DDBJ whole genome shotgun (WGS) entry which is preliminary data.</text>
</comment>
<evidence type="ECO:0000313" key="10">
    <source>
        <dbReference type="Proteomes" id="UP000253426"/>
    </source>
</evidence>
<keyword evidence="5 7" id="KW-1133">Transmembrane helix</keyword>
<keyword evidence="10" id="KW-1185">Reference proteome</keyword>
<evidence type="ECO:0000256" key="3">
    <source>
        <dbReference type="ARBA" id="ARBA00022475"/>
    </source>
</evidence>
<evidence type="ECO:0000256" key="7">
    <source>
        <dbReference type="RuleBase" id="RU363032"/>
    </source>
</evidence>
<keyword evidence="3" id="KW-1003">Cell membrane</keyword>
<dbReference type="OrthoDB" id="9773221at2"/>
<proteinExistence type="inferred from homology"/>
<gene>
    <name evidence="9" type="ORF">DES53_10192</name>
</gene>
<dbReference type="EMBL" id="QNRR01000001">
    <property type="protein sequence ID" value="RBP47295.1"/>
    <property type="molecule type" value="Genomic_DNA"/>
</dbReference>
<evidence type="ECO:0000256" key="2">
    <source>
        <dbReference type="ARBA" id="ARBA00022448"/>
    </source>
</evidence>